<dbReference type="NCBIfam" id="TIGR02604">
    <property type="entry name" value="Piru_Ver_Nterm"/>
    <property type="match status" value="1"/>
</dbReference>
<feature type="domain" description="Cytochrome c" evidence="7">
    <location>
        <begin position="1160"/>
        <end position="1294"/>
    </location>
</feature>
<dbReference type="Gene3D" id="2.60.120.1060">
    <property type="entry name" value="NPCBM/NEW2 domain"/>
    <property type="match status" value="2"/>
</dbReference>
<dbReference type="InterPro" id="IPR016024">
    <property type="entry name" value="ARM-type_fold"/>
</dbReference>
<sequence length="1294" mass="142813">MKIHSLLLILFCLSAWHLSAAEKKKIIFIAGADSHAHGAHEFLAGFTLLKNKLEEAMGDQLDIILVENDWPKNENIFKNAAATVIYSDGLKRHPLNNRFQKMDELVSRGMGLAVMHFACDVAPGEKGDMFKKWIGGHYETRFSTNPHWVCDALLNKEHEICSGCKGFKLKDEWYYNMRWSDTLKHTAVLQGIPDEAARSGKTSSPRGAMKHIVDAAGQKETLLWCVERPDGGRGFGFTGGHYHANWQNDEFRKLILNAIVWLAKIKVPKDGVVTKTPTKEEMHFNTKLERKQRKQSNQNKKINSSNALFRSKTLTKDETVDITVDIKGKKNLVLIVDEATGGLNYDHANWINPRLIGPKGELALTKLRWLSADAGYGQVRVAKSSGNTDIELSGRKIRNSIGTHAHSTIVYEIPKGYHTFKATGALSPTSGGKGSVVFEVDDKTPKKILSLPPESFNVEGDLEVTVWAQSPMFYNPTNMDVDAKGRIWVAEGVQYRVFKNKKMDVKHPEGDRIMVLTDTDNDGKADKSHCFVQDKALVAPLGVAVIGNRVIVSQPPSLIMYTDVDGNARFDPAIDKRKSFLTGFSGKDHDHSLHSVTFGPDGEYYFNQGNAGYSEVKDKSGKVIRVGSSYTGGVKNKTGEISDDGFMYVGGFACRAKPDGTGLTVIGHNFRNSYEQTVSSYGDVFQNDNDDPPACRTTWLMEYGNAGFSSADGTRSWKADRRPGQSTQIAEWRQEDPGTLPAGDVYGGGAPTGIAFYENGALGPAYEGLILSAESANREILGYYPAPRGAGFTLENFSFFNSHKKSSKSLWFRPSDVAVGADGAIYVADWFDPAVGGHKMADATGSGTIYRIAPKGFKPHNPEFDLKSIEGMVQALKSPAVNVRALGFIALKDAGAKAVPALKKMLTADNHYFRARATWLLSQINDDGKKAVEALLDSSDVQTRIVAFRALRRERYKFYELCEKLVDDKSPAVRREVALAMRNESFQKSKAILTRIAEQYDGEDRWYLEAFGTGCAKKEQQMYALLRSKIGAPALEWDDRFEGIAWRLHQPAAVADFRKRAMSTQLSLTARKRMLTAMAFADSKAAALAMLEMALVGPEDTKRDASWWVKNKSYSSWKSYNLMAKLKSNEVPKEAFDLSKHLSADNGTLPSIDKLLKLKGNVANGEKLFHGRAICSSCHQLGDKGTDLGPNLTGIGKKFDGSALLDSMINPSSAISFGFETVTVEKKDGTTLSGFLVVDADPLLIKDLGGNDHAIAVKDIKKRENMKNSIMPSVKNLGLQAQDVTDLLEYLKKN</sequence>
<dbReference type="GO" id="GO:0009055">
    <property type="term" value="F:electron transfer activity"/>
    <property type="evidence" value="ECO:0007669"/>
    <property type="project" value="InterPro"/>
</dbReference>
<name>A0A851GCY2_9BACT</name>
<dbReference type="InterPro" id="IPR008979">
    <property type="entry name" value="Galactose-bd-like_sf"/>
</dbReference>
<feature type="chain" id="PRO_5032461817" evidence="6">
    <location>
        <begin position="21"/>
        <end position="1294"/>
    </location>
</feature>
<dbReference type="Pfam" id="PF06283">
    <property type="entry name" value="ThuA"/>
    <property type="match status" value="1"/>
</dbReference>
<accession>A0A851GCY2</accession>
<dbReference type="SUPFAM" id="SSF52317">
    <property type="entry name" value="Class I glutamine amidotransferase-like"/>
    <property type="match status" value="1"/>
</dbReference>
<dbReference type="Gene3D" id="1.10.760.10">
    <property type="entry name" value="Cytochrome c-like domain"/>
    <property type="match status" value="1"/>
</dbReference>
<evidence type="ECO:0000256" key="4">
    <source>
        <dbReference type="PROSITE-ProRule" id="PRU00433"/>
    </source>
</evidence>
<dbReference type="InterPro" id="IPR011041">
    <property type="entry name" value="Quinoprot_gluc/sorb_DH_b-prop"/>
</dbReference>
<dbReference type="Pfam" id="PF08305">
    <property type="entry name" value="NPCBM"/>
    <property type="match status" value="2"/>
</dbReference>
<feature type="signal peptide" evidence="6">
    <location>
        <begin position="1"/>
        <end position="20"/>
    </location>
</feature>
<reference evidence="8 9" key="1">
    <citation type="submission" date="2020-07" db="EMBL/GenBank/DDBJ databases">
        <title>Roseicoccus Jingziensis gen. nov., sp. nov., isolated from coastal seawater.</title>
        <authorList>
            <person name="Feng X."/>
        </authorList>
    </citation>
    <scope>NUCLEOTIDE SEQUENCE [LARGE SCALE GENOMIC DNA]</scope>
    <source>
        <strain evidence="8 9">N1E253</strain>
    </source>
</reference>
<dbReference type="Gene3D" id="3.40.50.880">
    <property type="match status" value="1"/>
</dbReference>
<dbReference type="InterPro" id="IPR029010">
    <property type="entry name" value="ThuA-like"/>
</dbReference>
<dbReference type="PROSITE" id="PS51007">
    <property type="entry name" value="CYTC"/>
    <property type="match status" value="1"/>
</dbReference>
<dbReference type="SUPFAM" id="SSF46626">
    <property type="entry name" value="Cytochrome c"/>
    <property type="match status" value="1"/>
</dbReference>
<keyword evidence="6" id="KW-0732">Signal</keyword>
<dbReference type="InterPro" id="IPR029062">
    <property type="entry name" value="Class_I_gatase-like"/>
</dbReference>
<comment type="caution">
    <text evidence="8">The sequence shown here is derived from an EMBL/GenBank/DDBJ whole genome shotgun (WGS) entry which is preliminary data.</text>
</comment>
<dbReference type="RefSeq" id="WP_178932158.1">
    <property type="nucleotide sequence ID" value="NZ_JACBAZ010000003.1"/>
</dbReference>
<evidence type="ECO:0000259" key="7">
    <source>
        <dbReference type="PROSITE" id="PS51007"/>
    </source>
</evidence>
<dbReference type="SMART" id="SM00776">
    <property type="entry name" value="NPCBM"/>
    <property type="match status" value="1"/>
</dbReference>
<keyword evidence="1 4" id="KW-0349">Heme</keyword>
<dbReference type="SUPFAM" id="SSF49785">
    <property type="entry name" value="Galactose-binding domain-like"/>
    <property type="match status" value="2"/>
</dbReference>
<feature type="compositionally biased region" description="Low complexity" evidence="5">
    <location>
        <begin position="295"/>
        <end position="306"/>
    </location>
</feature>
<keyword evidence="3 4" id="KW-0408">Iron</keyword>
<evidence type="ECO:0000256" key="2">
    <source>
        <dbReference type="ARBA" id="ARBA00022723"/>
    </source>
</evidence>
<dbReference type="InterPro" id="IPR013428">
    <property type="entry name" value="Membrane-bound_put_N"/>
</dbReference>
<evidence type="ECO:0000313" key="9">
    <source>
        <dbReference type="Proteomes" id="UP000557872"/>
    </source>
</evidence>
<dbReference type="PANTHER" id="PTHR33546:SF1">
    <property type="entry name" value="LARGE, MULTIFUNCTIONAL SECRETED PROTEIN"/>
    <property type="match status" value="1"/>
</dbReference>
<dbReference type="SUPFAM" id="SSF50952">
    <property type="entry name" value="Soluble quinoprotein glucose dehydrogenase"/>
    <property type="match status" value="1"/>
</dbReference>
<organism evidence="8 9">
    <name type="scientific">Oceaniferula marina</name>
    <dbReference type="NCBI Taxonomy" id="2748318"/>
    <lineage>
        <taxon>Bacteria</taxon>
        <taxon>Pseudomonadati</taxon>
        <taxon>Verrucomicrobiota</taxon>
        <taxon>Verrucomicrobiia</taxon>
        <taxon>Verrucomicrobiales</taxon>
        <taxon>Verrucomicrobiaceae</taxon>
        <taxon>Oceaniferula</taxon>
    </lineage>
</organism>
<gene>
    <name evidence="8" type="ORF">HW115_08290</name>
</gene>
<proteinExistence type="predicted"/>
<dbReference type="InterPro" id="IPR013222">
    <property type="entry name" value="Glyco_hyd_98_carb-bd"/>
</dbReference>
<dbReference type="InterPro" id="IPR038637">
    <property type="entry name" value="NPCBM_sf"/>
</dbReference>
<dbReference type="InterPro" id="IPR055557">
    <property type="entry name" value="DUF7133"/>
</dbReference>
<evidence type="ECO:0000313" key="8">
    <source>
        <dbReference type="EMBL" id="NWK55608.1"/>
    </source>
</evidence>
<dbReference type="InterPro" id="IPR009056">
    <property type="entry name" value="Cyt_c-like_dom"/>
</dbReference>
<dbReference type="InterPro" id="IPR011042">
    <property type="entry name" value="6-blade_b-propeller_TolB-like"/>
</dbReference>
<evidence type="ECO:0000256" key="1">
    <source>
        <dbReference type="ARBA" id="ARBA00022617"/>
    </source>
</evidence>
<keyword evidence="9" id="KW-1185">Reference proteome</keyword>
<dbReference type="GO" id="GO:0020037">
    <property type="term" value="F:heme binding"/>
    <property type="evidence" value="ECO:0007669"/>
    <property type="project" value="InterPro"/>
</dbReference>
<dbReference type="Pfam" id="PF23500">
    <property type="entry name" value="DUF7133"/>
    <property type="match status" value="1"/>
</dbReference>
<evidence type="ECO:0000256" key="3">
    <source>
        <dbReference type="ARBA" id="ARBA00023004"/>
    </source>
</evidence>
<dbReference type="EMBL" id="JACBAZ010000003">
    <property type="protein sequence ID" value="NWK55608.1"/>
    <property type="molecule type" value="Genomic_DNA"/>
</dbReference>
<dbReference type="NCBIfam" id="TIGR02603">
    <property type="entry name" value="CxxCH_TIGR02603"/>
    <property type="match status" value="1"/>
</dbReference>
<evidence type="ECO:0000256" key="5">
    <source>
        <dbReference type="SAM" id="MobiDB-lite"/>
    </source>
</evidence>
<dbReference type="GO" id="GO:0046872">
    <property type="term" value="F:metal ion binding"/>
    <property type="evidence" value="ECO:0007669"/>
    <property type="project" value="UniProtKB-KW"/>
</dbReference>
<feature type="region of interest" description="Disordered" evidence="5">
    <location>
        <begin position="282"/>
        <end position="307"/>
    </location>
</feature>
<dbReference type="InterPro" id="IPR036909">
    <property type="entry name" value="Cyt_c-like_dom_sf"/>
</dbReference>
<dbReference type="SUPFAM" id="SSF48371">
    <property type="entry name" value="ARM repeat"/>
    <property type="match status" value="1"/>
</dbReference>
<dbReference type="InterPro" id="IPR011989">
    <property type="entry name" value="ARM-like"/>
</dbReference>
<dbReference type="Gene3D" id="2.120.10.30">
    <property type="entry name" value="TolB, C-terminal domain"/>
    <property type="match status" value="1"/>
</dbReference>
<protein>
    <submittedName>
        <fullName evidence="8">NPCBM/NEW2 domain-containing protein</fullName>
    </submittedName>
</protein>
<dbReference type="Proteomes" id="UP000557872">
    <property type="component" value="Unassembled WGS sequence"/>
</dbReference>
<dbReference type="Gene3D" id="1.25.10.10">
    <property type="entry name" value="Leucine-rich Repeat Variant"/>
    <property type="match status" value="1"/>
</dbReference>
<evidence type="ECO:0000256" key="6">
    <source>
        <dbReference type="SAM" id="SignalP"/>
    </source>
</evidence>
<dbReference type="PANTHER" id="PTHR33546">
    <property type="entry name" value="LARGE, MULTIFUNCTIONAL SECRETED PROTEIN-RELATED"/>
    <property type="match status" value="1"/>
</dbReference>
<dbReference type="InterPro" id="IPR013427">
    <property type="entry name" value="Haem-bd_dom_put"/>
</dbReference>
<keyword evidence="2 4" id="KW-0479">Metal-binding</keyword>